<gene>
    <name evidence="1" type="ORF">TP2_02665</name>
</gene>
<dbReference type="Proteomes" id="UP000027432">
    <property type="component" value="Unassembled WGS sequence"/>
</dbReference>
<organism evidence="1 2">
    <name type="scientific">Thioclava pacifica DSM 10166</name>
    <dbReference type="NCBI Taxonomy" id="1353537"/>
    <lineage>
        <taxon>Bacteria</taxon>
        <taxon>Pseudomonadati</taxon>
        <taxon>Pseudomonadota</taxon>
        <taxon>Alphaproteobacteria</taxon>
        <taxon>Rhodobacterales</taxon>
        <taxon>Paracoccaceae</taxon>
        <taxon>Thioclava</taxon>
    </lineage>
</organism>
<sequence>MRKLIWLVVIATLAYAGYWFLGARKIEDGAQAMIVQARSEGWGDAQSVSLAGFPSRFDLTFDKPELRDQNGAWSWTAPFAQIFALGYAPNEVIAYLPSGQTISVGDQSYTLDLADMRASMTVGYSTALPLEEAIAVLSNPVLKPDTGSAPTLAADQVRLAISREDKAQGALKGAAEASGLIMPAAAYRLGAEAVNLTLPPDLAKELAPKAGLPATVARLHLDAIAGLRAPITQTTAQDGLPGLMTLSLSDLSLSWGGNDLSAKGNLTIDPSGYPEGTIMIRSASWKNWIDIARGLGMIGKDEVKVLRSVGTMMAAKDPGNALEVPMVFHNGLMSLGPIPLGAAPQFPAQRQ</sequence>
<reference evidence="1 2" key="1">
    <citation type="submission" date="2013-07" db="EMBL/GenBank/DDBJ databases">
        <title>Thioclava pacifica DSM 10166 Genome Sequencing.</title>
        <authorList>
            <person name="Lai Q."/>
            <person name="Shao Z."/>
        </authorList>
    </citation>
    <scope>NUCLEOTIDE SEQUENCE [LARGE SCALE GENOMIC DNA]</scope>
    <source>
        <strain evidence="1 2">DSM 10166</strain>
    </source>
</reference>
<accession>A0A074JLH9</accession>
<evidence type="ECO:0000313" key="2">
    <source>
        <dbReference type="Proteomes" id="UP000027432"/>
    </source>
</evidence>
<evidence type="ECO:0000313" key="1">
    <source>
        <dbReference type="EMBL" id="KEO56448.1"/>
    </source>
</evidence>
<dbReference type="eggNOG" id="COG4093">
    <property type="taxonomic scope" value="Bacteria"/>
</dbReference>
<dbReference type="InterPro" id="IPR018666">
    <property type="entry name" value="DUF2125"/>
</dbReference>
<protein>
    <recommendedName>
        <fullName evidence="3">DUF2125 domain-containing protein</fullName>
    </recommendedName>
</protein>
<comment type="caution">
    <text evidence="1">The sequence shown here is derived from an EMBL/GenBank/DDBJ whole genome shotgun (WGS) entry which is preliminary data.</text>
</comment>
<dbReference type="Pfam" id="PF09898">
    <property type="entry name" value="DUF2125"/>
    <property type="match status" value="1"/>
</dbReference>
<name>A0A074JLH9_9RHOB</name>
<dbReference type="AlphaFoldDB" id="A0A074JLH9"/>
<proteinExistence type="predicted"/>
<dbReference type="EMBL" id="AUND01000001">
    <property type="protein sequence ID" value="KEO56448.1"/>
    <property type="molecule type" value="Genomic_DNA"/>
</dbReference>
<dbReference type="STRING" id="1353537.TP2_02665"/>
<evidence type="ECO:0008006" key="3">
    <source>
        <dbReference type="Google" id="ProtNLM"/>
    </source>
</evidence>
<keyword evidence="2" id="KW-1185">Reference proteome</keyword>
<dbReference type="RefSeq" id="WP_169739497.1">
    <property type="nucleotide sequence ID" value="NZ_AUND01000001.1"/>
</dbReference>